<dbReference type="EMBL" id="CAJVAS010000026">
    <property type="protein sequence ID" value="CAG7644049.1"/>
    <property type="molecule type" value="Genomic_DNA"/>
</dbReference>
<evidence type="ECO:0000256" key="1">
    <source>
        <dbReference type="ARBA" id="ARBA00023015"/>
    </source>
</evidence>
<dbReference type="PROSITE" id="PS00041">
    <property type="entry name" value="HTH_ARAC_FAMILY_1"/>
    <property type="match status" value="1"/>
</dbReference>
<dbReference type="RefSeq" id="WP_218094329.1">
    <property type="nucleotide sequence ID" value="NZ_CAJVAS010000026.1"/>
</dbReference>
<dbReference type="Proteomes" id="UP000693672">
    <property type="component" value="Unassembled WGS sequence"/>
</dbReference>
<evidence type="ECO:0000313" key="6">
    <source>
        <dbReference type="Proteomes" id="UP000693672"/>
    </source>
</evidence>
<keyword evidence="1" id="KW-0805">Transcription regulation</keyword>
<dbReference type="InterPro" id="IPR003313">
    <property type="entry name" value="AraC-bd"/>
</dbReference>
<dbReference type="PROSITE" id="PS01124">
    <property type="entry name" value="HTH_ARAC_FAMILY_2"/>
    <property type="match status" value="1"/>
</dbReference>
<evidence type="ECO:0000256" key="2">
    <source>
        <dbReference type="ARBA" id="ARBA00023125"/>
    </source>
</evidence>
<keyword evidence="3" id="KW-0804">Transcription</keyword>
<accession>A0A916K8G5</accession>
<gene>
    <name evidence="5" type="primary">rhaR_67</name>
    <name evidence="5" type="ORF">PAESOLCIP111_04611</name>
</gene>
<dbReference type="Pfam" id="PF02311">
    <property type="entry name" value="AraC_binding"/>
    <property type="match status" value="1"/>
</dbReference>
<dbReference type="Pfam" id="PF12833">
    <property type="entry name" value="HTH_18"/>
    <property type="match status" value="1"/>
</dbReference>
<evidence type="ECO:0000313" key="5">
    <source>
        <dbReference type="EMBL" id="CAG7644049.1"/>
    </source>
</evidence>
<feature type="domain" description="HTH araC/xylS-type" evidence="4">
    <location>
        <begin position="195"/>
        <end position="293"/>
    </location>
</feature>
<dbReference type="InterPro" id="IPR018062">
    <property type="entry name" value="HTH_AraC-typ_CS"/>
</dbReference>
<organism evidence="5 6">
    <name type="scientific">Paenibacillus solanacearum</name>
    <dbReference type="NCBI Taxonomy" id="2048548"/>
    <lineage>
        <taxon>Bacteria</taxon>
        <taxon>Bacillati</taxon>
        <taxon>Bacillota</taxon>
        <taxon>Bacilli</taxon>
        <taxon>Bacillales</taxon>
        <taxon>Paenibacillaceae</taxon>
        <taxon>Paenibacillus</taxon>
    </lineage>
</organism>
<dbReference type="PANTHER" id="PTHR43280:SF2">
    <property type="entry name" value="HTH-TYPE TRANSCRIPTIONAL REGULATOR EXSA"/>
    <property type="match status" value="1"/>
</dbReference>
<dbReference type="PANTHER" id="PTHR43280">
    <property type="entry name" value="ARAC-FAMILY TRANSCRIPTIONAL REGULATOR"/>
    <property type="match status" value="1"/>
</dbReference>
<evidence type="ECO:0000256" key="3">
    <source>
        <dbReference type="ARBA" id="ARBA00023163"/>
    </source>
</evidence>
<reference evidence="5" key="1">
    <citation type="submission" date="2021-06" db="EMBL/GenBank/DDBJ databases">
        <authorList>
            <person name="Criscuolo A."/>
        </authorList>
    </citation>
    <scope>NUCLEOTIDE SEQUENCE</scope>
    <source>
        <strain evidence="5">CIP111600</strain>
    </source>
</reference>
<proteinExistence type="predicted"/>
<dbReference type="InterPro" id="IPR018060">
    <property type="entry name" value="HTH_AraC"/>
</dbReference>
<protein>
    <submittedName>
        <fullName evidence="5">HTH-type transcriptional activator RhaR</fullName>
    </submittedName>
</protein>
<evidence type="ECO:0000259" key="4">
    <source>
        <dbReference type="PROSITE" id="PS01124"/>
    </source>
</evidence>
<comment type="caution">
    <text evidence="5">The sequence shown here is derived from an EMBL/GenBank/DDBJ whole genome shotgun (WGS) entry which is preliminary data.</text>
</comment>
<sequence>MSSQMEDWTGQPVRIVENRHISNRPTRIVDLKVDPSRLMLKSLTILNVGHIPERIHYREHARFAYWAIVYIAEGAGSYRYNDGEPQQVRKGSLFVLSPDASYHYGPGAGESWDEHYFTIQGERISEWLETGLIEPGKVQQTSGDHHAKISRIGLLMASGIPGHIDQAALLLESLLLDLALSARLAPHAAEDESKNALMEDIAACLYRPFDARALCEKHHISASTLRRSVAKYTGYPLNEFIHRLKIAEAKNILLNTGQPVKEIASALGYADAFYFSRLFKKFVGVSPDHYRRSL</sequence>
<dbReference type="SMART" id="SM00342">
    <property type="entry name" value="HTH_ARAC"/>
    <property type="match status" value="1"/>
</dbReference>
<name>A0A916K8G5_9BACL</name>
<dbReference type="GO" id="GO:0003700">
    <property type="term" value="F:DNA-binding transcription factor activity"/>
    <property type="evidence" value="ECO:0007669"/>
    <property type="project" value="InterPro"/>
</dbReference>
<dbReference type="GO" id="GO:0043565">
    <property type="term" value="F:sequence-specific DNA binding"/>
    <property type="evidence" value="ECO:0007669"/>
    <property type="project" value="InterPro"/>
</dbReference>
<dbReference type="AlphaFoldDB" id="A0A916K8G5"/>
<keyword evidence="6" id="KW-1185">Reference proteome</keyword>
<keyword evidence="2" id="KW-0238">DNA-binding</keyword>